<sequence>MVTGSLSELEQRRPRTVGGVLELDTNPIAAEPPQPLSVEVQLYLKDKRDGVSPGGEINSAAGRDDVVGLGGEELGDGAPPRLLLVVRARHLVLEIELHSSSLSRRLCYPVDLKGRSESGSSGAEQRQQEKKQNRVFGLTPVLFNADPSSLSLSRVVSSDGHPPHVRAPHERRRKGLRLLLICHKAAFASYLAMSSEAEHKEGVRRVLLP</sequence>
<proteinExistence type="predicted"/>
<comment type="caution">
    <text evidence="2">The sequence shown here is derived from an EMBL/GenBank/DDBJ whole genome shotgun (WGS) entry which is preliminary data.</text>
</comment>
<dbReference type="Proteomes" id="UP000287651">
    <property type="component" value="Unassembled WGS sequence"/>
</dbReference>
<evidence type="ECO:0000256" key="1">
    <source>
        <dbReference type="SAM" id="MobiDB-lite"/>
    </source>
</evidence>
<name>A0A427ANU9_ENSVE</name>
<protein>
    <submittedName>
        <fullName evidence="2">Uncharacterized protein</fullName>
    </submittedName>
</protein>
<evidence type="ECO:0000313" key="2">
    <source>
        <dbReference type="EMBL" id="RRT77902.1"/>
    </source>
</evidence>
<organism evidence="2 3">
    <name type="scientific">Ensete ventricosum</name>
    <name type="common">Abyssinian banana</name>
    <name type="synonym">Musa ensete</name>
    <dbReference type="NCBI Taxonomy" id="4639"/>
    <lineage>
        <taxon>Eukaryota</taxon>
        <taxon>Viridiplantae</taxon>
        <taxon>Streptophyta</taxon>
        <taxon>Embryophyta</taxon>
        <taxon>Tracheophyta</taxon>
        <taxon>Spermatophyta</taxon>
        <taxon>Magnoliopsida</taxon>
        <taxon>Liliopsida</taxon>
        <taxon>Zingiberales</taxon>
        <taxon>Musaceae</taxon>
        <taxon>Ensete</taxon>
    </lineage>
</organism>
<dbReference type="AlphaFoldDB" id="A0A427ANU9"/>
<evidence type="ECO:0000313" key="3">
    <source>
        <dbReference type="Proteomes" id="UP000287651"/>
    </source>
</evidence>
<accession>A0A427ANU9</accession>
<reference evidence="2 3" key="1">
    <citation type="journal article" date="2014" name="Agronomy (Basel)">
        <title>A Draft Genome Sequence for Ensete ventricosum, the Drought-Tolerant Tree Against Hunger.</title>
        <authorList>
            <person name="Harrison J."/>
            <person name="Moore K.A."/>
            <person name="Paszkiewicz K."/>
            <person name="Jones T."/>
            <person name="Grant M."/>
            <person name="Ambacheew D."/>
            <person name="Muzemil S."/>
            <person name="Studholme D.J."/>
        </authorList>
    </citation>
    <scope>NUCLEOTIDE SEQUENCE [LARGE SCALE GENOMIC DNA]</scope>
</reference>
<feature type="region of interest" description="Disordered" evidence="1">
    <location>
        <begin position="1"/>
        <end position="34"/>
    </location>
</feature>
<gene>
    <name evidence="2" type="ORF">B296_00027921</name>
</gene>
<dbReference type="EMBL" id="AMZH03001808">
    <property type="protein sequence ID" value="RRT77902.1"/>
    <property type="molecule type" value="Genomic_DNA"/>
</dbReference>